<name>E1ZS73_CHLVA</name>
<evidence type="ECO:0000313" key="2">
    <source>
        <dbReference type="EMBL" id="EFN51364.1"/>
    </source>
</evidence>
<evidence type="ECO:0000256" key="1">
    <source>
        <dbReference type="SAM" id="MobiDB-lite"/>
    </source>
</evidence>
<dbReference type="Proteomes" id="UP000008141">
    <property type="component" value="Unassembled WGS sequence"/>
</dbReference>
<gene>
    <name evidence="2" type="ORF">CHLNCDRAFT_141134</name>
</gene>
<evidence type="ECO:0000313" key="3">
    <source>
        <dbReference type="Proteomes" id="UP000008141"/>
    </source>
</evidence>
<dbReference type="EMBL" id="GL433865">
    <property type="protein sequence ID" value="EFN51364.1"/>
    <property type="molecule type" value="Genomic_DNA"/>
</dbReference>
<feature type="region of interest" description="Disordered" evidence="1">
    <location>
        <begin position="1"/>
        <end position="92"/>
    </location>
</feature>
<dbReference type="InParanoid" id="E1ZS73"/>
<reference evidence="2 3" key="1">
    <citation type="journal article" date="2010" name="Plant Cell">
        <title>The Chlorella variabilis NC64A genome reveals adaptation to photosymbiosis, coevolution with viruses, and cryptic sex.</title>
        <authorList>
            <person name="Blanc G."/>
            <person name="Duncan G."/>
            <person name="Agarkova I."/>
            <person name="Borodovsky M."/>
            <person name="Gurnon J."/>
            <person name="Kuo A."/>
            <person name="Lindquist E."/>
            <person name="Lucas S."/>
            <person name="Pangilinan J."/>
            <person name="Polle J."/>
            <person name="Salamov A."/>
            <person name="Terry A."/>
            <person name="Yamada T."/>
            <person name="Dunigan D.D."/>
            <person name="Grigoriev I.V."/>
            <person name="Claverie J.M."/>
            <person name="Van Etten J.L."/>
        </authorList>
    </citation>
    <scope>NUCLEOTIDE SEQUENCE [LARGE SCALE GENOMIC DNA]</scope>
    <source>
        <strain evidence="2 3">NC64A</strain>
    </source>
</reference>
<feature type="compositionally biased region" description="Low complexity" evidence="1">
    <location>
        <begin position="62"/>
        <end position="87"/>
    </location>
</feature>
<dbReference type="OrthoDB" id="10619397at2759"/>
<accession>E1ZS73</accession>
<organism evidence="3">
    <name type="scientific">Chlorella variabilis</name>
    <name type="common">Green alga</name>
    <dbReference type="NCBI Taxonomy" id="554065"/>
    <lineage>
        <taxon>Eukaryota</taxon>
        <taxon>Viridiplantae</taxon>
        <taxon>Chlorophyta</taxon>
        <taxon>core chlorophytes</taxon>
        <taxon>Trebouxiophyceae</taxon>
        <taxon>Chlorellales</taxon>
        <taxon>Chlorellaceae</taxon>
        <taxon>Chlorella clade</taxon>
        <taxon>Chlorella</taxon>
    </lineage>
</organism>
<protein>
    <submittedName>
        <fullName evidence="2">Uncharacterized protein</fullName>
    </submittedName>
</protein>
<dbReference type="KEGG" id="cvr:CHLNCDRAFT_141134"/>
<dbReference type="AlphaFoldDB" id="E1ZS73"/>
<feature type="compositionally biased region" description="Polar residues" evidence="1">
    <location>
        <begin position="130"/>
        <end position="151"/>
    </location>
</feature>
<keyword evidence="3" id="KW-1185">Reference proteome</keyword>
<dbReference type="GeneID" id="17350771"/>
<dbReference type="RefSeq" id="XP_005843466.1">
    <property type="nucleotide sequence ID" value="XM_005843404.1"/>
</dbReference>
<feature type="region of interest" description="Disordered" evidence="1">
    <location>
        <begin position="110"/>
        <end position="151"/>
    </location>
</feature>
<sequence length="151" mass="15441">MLAWMGGKQRLVAAGKQKTKQRREGGSTTKPAPAWSVPGPATAAAAATHKKRQVVAEEEVRAAAAAGEPAAAGPSRRAAGAAAAGQPRLKRVKAVPHSLDLAALAMPAEWEAPQAAPDTAEDQAAEHPRQQQPLQSPVQHTPASSSTGSQA</sequence>
<proteinExistence type="predicted"/>